<dbReference type="GO" id="GO:0001228">
    <property type="term" value="F:DNA-binding transcription activator activity, RNA polymerase II-specific"/>
    <property type="evidence" value="ECO:0007669"/>
    <property type="project" value="TreeGrafter"/>
</dbReference>
<evidence type="ECO:0000256" key="3">
    <source>
        <dbReference type="SAM" id="MobiDB-lite"/>
    </source>
</evidence>
<evidence type="ECO:0000256" key="1">
    <source>
        <dbReference type="ARBA" id="ARBA00023125"/>
    </source>
</evidence>
<feature type="DNA-binding region" description="HMG box" evidence="2">
    <location>
        <begin position="30"/>
        <end position="98"/>
    </location>
</feature>
<dbReference type="PANTHER" id="PTHR10270:SF317">
    <property type="entry name" value="TRANSCRIPTION FACTOR SOX-15-RELATED"/>
    <property type="match status" value="1"/>
</dbReference>
<dbReference type="InterPro" id="IPR036910">
    <property type="entry name" value="HMG_box_dom_sf"/>
</dbReference>
<dbReference type="Gene3D" id="1.10.30.10">
    <property type="entry name" value="High mobility group box domain"/>
    <property type="match status" value="1"/>
</dbReference>
<accession>A0A8C4RXD7</accession>
<proteinExistence type="predicted"/>
<keyword evidence="2" id="KW-0539">Nucleus</keyword>
<keyword evidence="6" id="KW-1185">Reference proteome</keyword>
<evidence type="ECO:0000256" key="2">
    <source>
        <dbReference type="PROSITE-ProRule" id="PRU00267"/>
    </source>
</evidence>
<dbReference type="SUPFAM" id="SSF47095">
    <property type="entry name" value="HMG-box"/>
    <property type="match status" value="1"/>
</dbReference>
<organism evidence="5 6">
    <name type="scientific">Erpetoichthys calabaricus</name>
    <name type="common">Rope fish</name>
    <name type="synonym">Calamoichthys calabaricus</name>
    <dbReference type="NCBI Taxonomy" id="27687"/>
    <lineage>
        <taxon>Eukaryota</taxon>
        <taxon>Metazoa</taxon>
        <taxon>Chordata</taxon>
        <taxon>Craniata</taxon>
        <taxon>Vertebrata</taxon>
        <taxon>Euteleostomi</taxon>
        <taxon>Actinopterygii</taxon>
        <taxon>Polypteriformes</taxon>
        <taxon>Polypteridae</taxon>
        <taxon>Erpetoichthys</taxon>
    </lineage>
</organism>
<dbReference type="Pfam" id="PF00505">
    <property type="entry name" value="HMG_box"/>
    <property type="match status" value="1"/>
</dbReference>
<dbReference type="AlphaFoldDB" id="A0A8C4RXD7"/>
<dbReference type="GO" id="GO:0000978">
    <property type="term" value="F:RNA polymerase II cis-regulatory region sequence-specific DNA binding"/>
    <property type="evidence" value="ECO:0007669"/>
    <property type="project" value="TreeGrafter"/>
</dbReference>
<evidence type="ECO:0000259" key="4">
    <source>
        <dbReference type="PROSITE" id="PS50118"/>
    </source>
</evidence>
<dbReference type="GeneTree" id="ENSGT00940000156694"/>
<name>A0A8C4RXD7_ERPCA</name>
<dbReference type="Proteomes" id="UP000694620">
    <property type="component" value="Chromosome 7"/>
</dbReference>
<dbReference type="PANTHER" id="PTHR10270">
    <property type="entry name" value="SOX TRANSCRIPTION FACTOR"/>
    <property type="match status" value="1"/>
</dbReference>
<keyword evidence="1 2" id="KW-0238">DNA-binding</keyword>
<reference evidence="5" key="2">
    <citation type="submission" date="2025-08" db="UniProtKB">
        <authorList>
            <consortium name="Ensembl"/>
        </authorList>
    </citation>
    <scope>IDENTIFICATION</scope>
</reference>
<reference evidence="5" key="3">
    <citation type="submission" date="2025-09" db="UniProtKB">
        <authorList>
            <consortium name="Ensembl"/>
        </authorList>
    </citation>
    <scope>IDENTIFICATION</scope>
</reference>
<dbReference type="PROSITE" id="PS50118">
    <property type="entry name" value="HMG_BOX_2"/>
    <property type="match status" value="1"/>
</dbReference>
<evidence type="ECO:0000313" key="6">
    <source>
        <dbReference type="Proteomes" id="UP000694620"/>
    </source>
</evidence>
<dbReference type="GO" id="GO:0005634">
    <property type="term" value="C:nucleus"/>
    <property type="evidence" value="ECO:0007669"/>
    <property type="project" value="UniProtKB-UniRule"/>
</dbReference>
<protein>
    <recommendedName>
        <fullName evidence="4">HMG box domain-containing protein</fullName>
    </recommendedName>
</protein>
<reference evidence="5" key="1">
    <citation type="submission" date="2021-06" db="EMBL/GenBank/DDBJ databases">
        <authorList>
            <consortium name="Wellcome Sanger Institute Data Sharing"/>
        </authorList>
    </citation>
    <scope>NUCLEOTIDE SEQUENCE [LARGE SCALE GENOMIC DNA]</scope>
</reference>
<feature type="region of interest" description="Disordered" evidence="3">
    <location>
        <begin position="94"/>
        <end position="117"/>
    </location>
</feature>
<dbReference type="InterPro" id="IPR050140">
    <property type="entry name" value="SRY-related_HMG-box_TF-like"/>
</dbReference>
<dbReference type="InterPro" id="IPR009071">
    <property type="entry name" value="HMG_box_dom"/>
</dbReference>
<dbReference type="GO" id="GO:0030154">
    <property type="term" value="P:cell differentiation"/>
    <property type="evidence" value="ECO:0007669"/>
    <property type="project" value="TreeGrafter"/>
</dbReference>
<dbReference type="Ensembl" id="ENSECRT00000009248.1">
    <property type="protein sequence ID" value="ENSECRP00000009100.1"/>
    <property type="gene ID" value="ENSECRG00000006107.1"/>
</dbReference>
<feature type="domain" description="HMG box" evidence="4">
    <location>
        <begin position="30"/>
        <end position="98"/>
    </location>
</feature>
<dbReference type="SMART" id="SM00398">
    <property type="entry name" value="HMG"/>
    <property type="match status" value="1"/>
</dbReference>
<evidence type="ECO:0000313" key="5">
    <source>
        <dbReference type="Ensembl" id="ENSECRP00000009100.1"/>
    </source>
</evidence>
<sequence>MCSPDAGYSNDAQTQGRFSISVLMPGFGHCQRLMNAFMVWAKDEHKRMVQQNLDMHNPKLGKMLGKSWKSLLVSEKCPFVEEAEKLRVQHMQDHPNYKCRRKQSGAPLEMGRVLPKR</sequence>